<accession>A0A8X6Y9C9</accession>
<name>A0A8X6Y9C9_9ARAC</name>
<evidence type="ECO:0000313" key="2">
    <source>
        <dbReference type="Proteomes" id="UP000886998"/>
    </source>
</evidence>
<evidence type="ECO:0000313" key="1">
    <source>
        <dbReference type="EMBL" id="GFY68546.1"/>
    </source>
</evidence>
<proteinExistence type="predicted"/>
<reference evidence="1" key="1">
    <citation type="submission" date="2020-08" db="EMBL/GenBank/DDBJ databases">
        <title>Multicomponent nature underlies the extraordinary mechanical properties of spider dragline silk.</title>
        <authorList>
            <person name="Kono N."/>
            <person name="Nakamura H."/>
            <person name="Mori M."/>
            <person name="Yoshida Y."/>
            <person name="Ohtoshi R."/>
            <person name="Malay A.D."/>
            <person name="Moran D.A.P."/>
            <person name="Tomita M."/>
            <person name="Numata K."/>
            <person name="Arakawa K."/>
        </authorList>
    </citation>
    <scope>NUCLEOTIDE SEQUENCE</scope>
</reference>
<dbReference type="Proteomes" id="UP000886998">
    <property type="component" value="Unassembled WGS sequence"/>
</dbReference>
<keyword evidence="2" id="KW-1185">Reference proteome</keyword>
<gene>
    <name evidence="1" type="ORF">TNIN_47321</name>
</gene>
<dbReference type="EMBL" id="BMAV01017115">
    <property type="protein sequence ID" value="GFY68546.1"/>
    <property type="molecule type" value="Genomic_DNA"/>
</dbReference>
<dbReference type="AlphaFoldDB" id="A0A8X6Y9C9"/>
<organism evidence="1 2">
    <name type="scientific">Trichonephila inaurata madagascariensis</name>
    <dbReference type="NCBI Taxonomy" id="2747483"/>
    <lineage>
        <taxon>Eukaryota</taxon>
        <taxon>Metazoa</taxon>
        <taxon>Ecdysozoa</taxon>
        <taxon>Arthropoda</taxon>
        <taxon>Chelicerata</taxon>
        <taxon>Arachnida</taxon>
        <taxon>Araneae</taxon>
        <taxon>Araneomorphae</taxon>
        <taxon>Entelegynae</taxon>
        <taxon>Araneoidea</taxon>
        <taxon>Nephilidae</taxon>
        <taxon>Trichonephila</taxon>
        <taxon>Trichonephila inaurata</taxon>
    </lineage>
</organism>
<comment type="caution">
    <text evidence="1">The sequence shown here is derived from an EMBL/GenBank/DDBJ whole genome shotgun (WGS) entry which is preliminary data.</text>
</comment>
<sequence>MRLTWELSEPETVRNMSLTVGIFIRNKMSNVPKVSFGRYIAISGSTSGSDLSNREDKKEFEILDSPLEQRTLKELKSLKVLMV</sequence>
<protein>
    <submittedName>
        <fullName evidence="1">Uncharacterized protein</fullName>
    </submittedName>
</protein>